<evidence type="ECO:0000313" key="3">
    <source>
        <dbReference type="Proteomes" id="UP000249082"/>
    </source>
</evidence>
<dbReference type="EMBL" id="QFPX01000003">
    <property type="protein sequence ID" value="PZQ56691.1"/>
    <property type="molecule type" value="Genomic_DNA"/>
</dbReference>
<sequence length="135" mass="15127">MRKSFTAFANFIAGAAGKAQTFIIALAVVAIWAVSGPIFQWSDTWQLVINTGTTIVTFLMVFLIQNSQNRDAAAFQAKLDELLRALETARDDFIGIEHLSVEEIERLRRLLEEETGECKDGHKAHASVDRLLSRY</sequence>
<protein>
    <submittedName>
        <fullName evidence="2">Low affinity iron permease family protein</fullName>
    </submittedName>
</protein>
<dbReference type="Pfam" id="PF04120">
    <property type="entry name" value="Iron_permease"/>
    <property type="match status" value="1"/>
</dbReference>
<dbReference type="GO" id="GO:0055085">
    <property type="term" value="P:transmembrane transport"/>
    <property type="evidence" value="ECO:0007669"/>
    <property type="project" value="InterPro"/>
</dbReference>
<reference evidence="2 3" key="1">
    <citation type="submission" date="2017-08" db="EMBL/GenBank/DDBJ databases">
        <title>Infants hospitalized years apart are colonized by the same room-sourced microbial strains.</title>
        <authorList>
            <person name="Brooks B."/>
            <person name="Olm M.R."/>
            <person name="Firek B.A."/>
            <person name="Baker R."/>
            <person name="Thomas B.C."/>
            <person name="Morowitz M.J."/>
            <person name="Banfield J.F."/>
        </authorList>
    </citation>
    <scope>NUCLEOTIDE SEQUENCE [LARGE SCALE GENOMIC DNA]</scope>
    <source>
        <strain evidence="2">S2_005_002_R2_33</strain>
    </source>
</reference>
<feature type="transmembrane region" description="Helical" evidence="1">
    <location>
        <begin position="21"/>
        <end position="39"/>
    </location>
</feature>
<dbReference type="InterPro" id="IPR007251">
    <property type="entry name" value="Iron_permease_Fet4"/>
</dbReference>
<accession>A0A2W5NT02</accession>
<keyword evidence="1" id="KW-1133">Transmembrane helix</keyword>
<feature type="transmembrane region" description="Helical" evidence="1">
    <location>
        <begin position="45"/>
        <end position="64"/>
    </location>
</feature>
<keyword evidence="1" id="KW-0812">Transmembrane</keyword>
<proteinExistence type="predicted"/>
<dbReference type="Proteomes" id="UP000249082">
    <property type="component" value="Unassembled WGS sequence"/>
</dbReference>
<gene>
    <name evidence="2" type="ORF">DI555_04945</name>
</gene>
<evidence type="ECO:0000256" key="1">
    <source>
        <dbReference type="SAM" id="Phobius"/>
    </source>
</evidence>
<comment type="caution">
    <text evidence="2">The sequence shown here is derived from an EMBL/GenBank/DDBJ whole genome shotgun (WGS) entry which is preliminary data.</text>
</comment>
<name>A0A2W5NT02_9SPHN</name>
<evidence type="ECO:0000313" key="2">
    <source>
        <dbReference type="EMBL" id="PZQ56691.1"/>
    </source>
</evidence>
<organism evidence="2 3">
    <name type="scientific">Novosphingobium pentaromativorans</name>
    <dbReference type="NCBI Taxonomy" id="205844"/>
    <lineage>
        <taxon>Bacteria</taxon>
        <taxon>Pseudomonadati</taxon>
        <taxon>Pseudomonadota</taxon>
        <taxon>Alphaproteobacteria</taxon>
        <taxon>Sphingomonadales</taxon>
        <taxon>Sphingomonadaceae</taxon>
        <taxon>Novosphingobium</taxon>
    </lineage>
</organism>
<keyword evidence="1" id="KW-0472">Membrane</keyword>
<dbReference type="AlphaFoldDB" id="A0A2W5NT02"/>